<dbReference type="EMBL" id="CM004466">
    <property type="protein sequence ID" value="OCU00044.1"/>
    <property type="molecule type" value="Genomic_DNA"/>
</dbReference>
<protein>
    <recommendedName>
        <fullName evidence="4">Interleukin-8</fullName>
    </recommendedName>
</protein>
<dbReference type="GO" id="GO:0005576">
    <property type="term" value="C:extracellular region"/>
    <property type="evidence" value="ECO:0007669"/>
    <property type="project" value="InterPro"/>
</dbReference>
<sequence length="117" mass="13722">MQSQRNSLYMIGLFLLLSHCFPESYGGSAMRELRCQCITTVSTPFHKKHIRSLEVFQKGPHCPRVECDITQWIPTLFKSRCQVVNRCCQKDSQKEFTEEMKTQSSPEFLYYFVLSKV</sequence>
<name>A0A974DY23_XENLA</name>
<dbReference type="Gene3D" id="2.40.50.40">
    <property type="match status" value="1"/>
</dbReference>
<organism evidence="2 3">
    <name type="scientific">Xenopus laevis</name>
    <name type="common">African clawed frog</name>
    <dbReference type="NCBI Taxonomy" id="8355"/>
    <lineage>
        <taxon>Eukaryota</taxon>
        <taxon>Metazoa</taxon>
        <taxon>Chordata</taxon>
        <taxon>Craniata</taxon>
        <taxon>Vertebrata</taxon>
        <taxon>Euteleostomi</taxon>
        <taxon>Amphibia</taxon>
        <taxon>Batrachia</taxon>
        <taxon>Anura</taxon>
        <taxon>Pipoidea</taxon>
        <taxon>Pipidae</taxon>
        <taxon>Xenopodinae</taxon>
        <taxon>Xenopus</taxon>
        <taxon>Xenopus</taxon>
    </lineage>
</organism>
<dbReference type="PRINTS" id="PR00437">
    <property type="entry name" value="SMALLCYTKCXC"/>
</dbReference>
<evidence type="ECO:0000313" key="3">
    <source>
        <dbReference type="Proteomes" id="UP000694892"/>
    </source>
</evidence>
<accession>A0A974DY23</accession>
<reference evidence="3" key="1">
    <citation type="journal article" date="2016" name="Nature">
        <title>Genome evolution in the allotetraploid frog Xenopus laevis.</title>
        <authorList>
            <person name="Session A.M."/>
            <person name="Uno Y."/>
            <person name="Kwon T."/>
            <person name="Chapman J.A."/>
            <person name="Toyoda A."/>
            <person name="Takahashi S."/>
            <person name="Fukui A."/>
            <person name="Hikosaka A."/>
            <person name="Suzuki A."/>
            <person name="Kondo M."/>
            <person name="van Heeringen S.J."/>
            <person name="Quigley I."/>
            <person name="Heinz S."/>
            <person name="Ogino H."/>
            <person name="Ochi H."/>
            <person name="Hellsten U."/>
            <person name="Lyons J.B."/>
            <person name="Simakov O."/>
            <person name="Putnam N."/>
            <person name="Stites J."/>
            <person name="Kuroki Y."/>
            <person name="Tanaka T."/>
            <person name="Michiue T."/>
            <person name="Watanabe M."/>
            <person name="Bogdanovic O."/>
            <person name="Lister R."/>
            <person name="Georgiou G."/>
            <person name="Paranjpe S.S."/>
            <person name="van Kruijsbergen I."/>
            <person name="Shu S."/>
            <person name="Carlson J."/>
            <person name="Kinoshita T."/>
            <person name="Ohta Y."/>
            <person name="Mawaribuchi S."/>
            <person name="Jenkins J."/>
            <person name="Grimwood J."/>
            <person name="Schmutz J."/>
            <person name="Mitros T."/>
            <person name="Mozaffari S.V."/>
            <person name="Suzuki Y."/>
            <person name="Haramoto Y."/>
            <person name="Yamamoto T.S."/>
            <person name="Takagi C."/>
            <person name="Heald R."/>
            <person name="Miller K."/>
            <person name="Haudenschild C."/>
            <person name="Kitzman J."/>
            <person name="Nakayama T."/>
            <person name="Izutsu Y."/>
            <person name="Robert J."/>
            <person name="Fortriede J."/>
            <person name="Burns K."/>
            <person name="Lotay V."/>
            <person name="Karimi K."/>
            <person name="Yasuoka Y."/>
            <person name="Dichmann D.S."/>
            <person name="Flajnik M.F."/>
            <person name="Houston D.W."/>
            <person name="Shendure J."/>
            <person name="DuPasquier L."/>
            <person name="Vize P.D."/>
            <person name="Zorn A.M."/>
            <person name="Ito M."/>
            <person name="Marcotte E.M."/>
            <person name="Wallingford J.B."/>
            <person name="Ito Y."/>
            <person name="Asashima M."/>
            <person name="Ueno N."/>
            <person name="Matsuda Y."/>
            <person name="Veenstra G.J."/>
            <person name="Fujiyama A."/>
            <person name="Harland R.M."/>
            <person name="Taira M."/>
            <person name="Rokhsar D.S."/>
        </authorList>
    </citation>
    <scope>NUCLEOTIDE SEQUENCE [LARGE SCALE GENOMIC DNA]</scope>
    <source>
        <strain evidence="3">J</strain>
    </source>
</reference>
<gene>
    <name evidence="2" type="ORF">XELAEV_18005826mg</name>
</gene>
<feature type="signal peptide" evidence="1">
    <location>
        <begin position="1"/>
        <end position="26"/>
    </location>
</feature>
<dbReference type="Proteomes" id="UP000694892">
    <property type="component" value="Chromosome 1L"/>
</dbReference>
<evidence type="ECO:0000256" key="1">
    <source>
        <dbReference type="SAM" id="SignalP"/>
    </source>
</evidence>
<feature type="chain" id="PRO_5041455938" description="Interleukin-8" evidence="1">
    <location>
        <begin position="27"/>
        <end position="117"/>
    </location>
</feature>
<evidence type="ECO:0008006" key="4">
    <source>
        <dbReference type="Google" id="ProtNLM"/>
    </source>
</evidence>
<proteinExistence type="predicted"/>
<dbReference type="AlphaFoldDB" id="A0A974DY23"/>
<dbReference type="InterPro" id="IPR036048">
    <property type="entry name" value="Interleukin_8-like_sf"/>
</dbReference>
<evidence type="ECO:0000313" key="2">
    <source>
        <dbReference type="EMBL" id="OCU00044.1"/>
    </source>
</evidence>
<keyword evidence="1" id="KW-0732">Signal</keyword>
<dbReference type="GO" id="GO:0008009">
    <property type="term" value="F:chemokine activity"/>
    <property type="evidence" value="ECO:0007669"/>
    <property type="project" value="InterPro"/>
</dbReference>
<dbReference type="SUPFAM" id="SSF54117">
    <property type="entry name" value="Interleukin 8-like chemokines"/>
    <property type="match status" value="1"/>
</dbReference>
<dbReference type="InterPro" id="IPR001089">
    <property type="entry name" value="Chemokine_CXC"/>
</dbReference>
<dbReference type="GO" id="GO:0006955">
    <property type="term" value="P:immune response"/>
    <property type="evidence" value="ECO:0007669"/>
    <property type="project" value="InterPro"/>
</dbReference>